<evidence type="ECO:0000313" key="4">
    <source>
        <dbReference type="EMBL" id="KAF0691792.1"/>
    </source>
</evidence>
<evidence type="ECO:0000256" key="2">
    <source>
        <dbReference type="ARBA" id="ARBA00006190"/>
    </source>
</evidence>
<sequence>MEFFRHWDDDEYMEALFSSSAVFDDGMLQTWRAAVHWTTRGDEKDEKSGDFIHRHKASVLVRADSILSRFVRNGVHPVPVVLTHVLTDMIKDKELMLVSSFQEDDDSTVAAWIFRTAVAKPARWGLHTLRQSLLGSDAPSAVNPGPYISMPTLKALANALHSFALDELDALDRTFCLAQDEHRSCGPALACSFHALCHRAGVHDAACMLRDMDPTEFDWIVRHLVTTKRAVVRGSFVKLIDPSASPSSCISAGDESVLLLHHTIATVESSLVKLEAKKEWAKTKAVELKRAKKEQAALAYLRLMKVLDASTAQRQTGLMNLLATDHQLREMHAHALVLDGYNLATESLRTTRTTLGLDAAAETVAEWEMLMDESRQVDALLAPPIGAMTIGGHALFDDEALEAELAALDNERTVLPPEAWPVVPTAIPALLSTVAATTVTDDDAARLAKQLENVCVSK</sequence>
<evidence type="ECO:0000256" key="3">
    <source>
        <dbReference type="ARBA" id="ARBA00022753"/>
    </source>
</evidence>
<comment type="similarity">
    <text evidence="2">Belongs to the SNF7 family.</text>
</comment>
<name>A0A485L8R4_9STRA</name>
<evidence type="ECO:0000313" key="5">
    <source>
        <dbReference type="EMBL" id="VFT93824.1"/>
    </source>
</evidence>
<dbReference type="GO" id="GO:0032511">
    <property type="term" value="P:late endosome to vacuole transport via multivesicular body sorting pathway"/>
    <property type="evidence" value="ECO:0007669"/>
    <property type="project" value="TreeGrafter"/>
</dbReference>
<protein>
    <submittedName>
        <fullName evidence="5">Aste57867_17063 protein</fullName>
    </submittedName>
</protein>
<gene>
    <name evidence="5" type="primary">Aste57867_17063</name>
    <name evidence="4" type="ORF">As57867_017005</name>
    <name evidence="5" type="ORF">ASTE57867_17063</name>
</gene>
<dbReference type="PANTHER" id="PTHR22761:SF10">
    <property type="entry name" value="GH13992P"/>
    <property type="match status" value="1"/>
</dbReference>
<dbReference type="OrthoDB" id="10250120at2759"/>
<reference evidence="4" key="2">
    <citation type="submission" date="2019-06" db="EMBL/GenBank/DDBJ databases">
        <title>Genomics analysis of Aphanomyces spp. identifies a new class of oomycete effector associated with host adaptation.</title>
        <authorList>
            <person name="Gaulin E."/>
        </authorList>
    </citation>
    <scope>NUCLEOTIDE SEQUENCE</scope>
    <source>
        <strain evidence="4">CBS 578.67</strain>
    </source>
</reference>
<dbReference type="AlphaFoldDB" id="A0A485L8R4"/>
<comment type="subcellular location">
    <subcellularLocation>
        <location evidence="1">Endosome</location>
    </subcellularLocation>
</comment>
<organism evidence="5 6">
    <name type="scientific">Aphanomyces stellatus</name>
    <dbReference type="NCBI Taxonomy" id="120398"/>
    <lineage>
        <taxon>Eukaryota</taxon>
        <taxon>Sar</taxon>
        <taxon>Stramenopiles</taxon>
        <taxon>Oomycota</taxon>
        <taxon>Saprolegniomycetes</taxon>
        <taxon>Saprolegniales</taxon>
        <taxon>Verrucalvaceae</taxon>
        <taxon>Aphanomyces</taxon>
    </lineage>
</organism>
<dbReference type="EMBL" id="VJMH01006021">
    <property type="protein sequence ID" value="KAF0691792.1"/>
    <property type="molecule type" value="Genomic_DNA"/>
</dbReference>
<dbReference type="GO" id="GO:0006900">
    <property type="term" value="P:vesicle budding from membrane"/>
    <property type="evidence" value="ECO:0007669"/>
    <property type="project" value="TreeGrafter"/>
</dbReference>
<dbReference type="Pfam" id="PF03357">
    <property type="entry name" value="Snf7"/>
    <property type="match status" value="1"/>
</dbReference>
<dbReference type="GO" id="GO:0009898">
    <property type="term" value="C:cytoplasmic side of plasma membrane"/>
    <property type="evidence" value="ECO:0007669"/>
    <property type="project" value="TreeGrafter"/>
</dbReference>
<dbReference type="Proteomes" id="UP000332933">
    <property type="component" value="Unassembled WGS sequence"/>
</dbReference>
<dbReference type="EMBL" id="CAADRA010006042">
    <property type="protein sequence ID" value="VFT93824.1"/>
    <property type="molecule type" value="Genomic_DNA"/>
</dbReference>
<dbReference type="GO" id="GO:0000815">
    <property type="term" value="C:ESCRT III complex"/>
    <property type="evidence" value="ECO:0007669"/>
    <property type="project" value="TreeGrafter"/>
</dbReference>
<accession>A0A485L8R4</accession>
<evidence type="ECO:0000256" key="1">
    <source>
        <dbReference type="ARBA" id="ARBA00004177"/>
    </source>
</evidence>
<reference evidence="5 6" key="1">
    <citation type="submission" date="2019-03" db="EMBL/GenBank/DDBJ databases">
        <authorList>
            <person name="Gaulin E."/>
            <person name="Dumas B."/>
        </authorList>
    </citation>
    <scope>NUCLEOTIDE SEQUENCE [LARGE SCALE GENOMIC DNA]</scope>
    <source>
        <strain evidence="5">CBS 568.67</strain>
    </source>
</reference>
<keyword evidence="6" id="KW-1185">Reference proteome</keyword>
<dbReference type="PANTHER" id="PTHR22761">
    <property type="entry name" value="CHARGED MULTIVESICULAR BODY PROTEIN"/>
    <property type="match status" value="1"/>
</dbReference>
<proteinExistence type="inferred from homology"/>
<dbReference type="InterPro" id="IPR005024">
    <property type="entry name" value="Snf7_fam"/>
</dbReference>
<evidence type="ECO:0000313" key="6">
    <source>
        <dbReference type="Proteomes" id="UP000332933"/>
    </source>
</evidence>
<keyword evidence="3" id="KW-0967">Endosome</keyword>
<dbReference type="GO" id="GO:0005771">
    <property type="term" value="C:multivesicular body"/>
    <property type="evidence" value="ECO:0007669"/>
    <property type="project" value="TreeGrafter"/>
</dbReference>